<accession>A0AA88XGE8</accession>
<dbReference type="InterPro" id="IPR050446">
    <property type="entry name" value="FAD-oxidoreductase/Apoptosis"/>
</dbReference>
<dbReference type="CDD" id="cd03478">
    <property type="entry name" value="Rieske_AIFL_N"/>
    <property type="match status" value="1"/>
</dbReference>
<dbReference type="PROSITE" id="PS51296">
    <property type="entry name" value="RIESKE"/>
    <property type="match status" value="1"/>
</dbReference>
<evidence type="ECO:0000256" key="6">
    <source>
        <dbReference type="ARBA" id="ARBA00022827"/>
    </source>
</evidence>
<dbReference type="Pfam" id="PF14759">
    <property type="entry name" value="Reductase_C"/>
    <property type="match status" value="1"/>
</dbReference>
<feature type="compositionally biased region" description="Basic and acidic residues" evidence="10">
    <location>
        <begin position="204"/>
        <end position="238"/>
    </location>
</feature>
<keyword evidence="7" id="KW-0560">Oxidoreductase</keyword>
<feature type="compositionally biased region" description="Low complexity" evidence="10">
    <location>
        <begin position="193"/>
        <end position="203"/>
    </location>
</feature>
<dbReference type="Gene3D" id="3.30.390.30">
    <property type="match status" value="1"/>
</dbReference>
<dbReference type="InterPro" id="IPR023753">
    <property type="entry name" value="FAD/NAD-binding_dom"/>
</dbReference>
<dbReference type="PANTHER" id="PTHR43557:SF2">
    <property type="entry name" value="RIESKE DOMAIN-CONTAINING PROTEIN-RELATED"/>
    <property type="match status" value="1"/>
</dbReference>
<feature type="compositionally biased region" description="Basic and acidic residues" evidence="10">
    <location>
        <begin position="33"/>
        <end position="43"/>
    </location>
</feature>
<dbReference type="GO" id="GO:0016651">
    <property type="term" value="F:oxidoreductase activity, acting on NAD(P)H"/>
    <property type="evidence" value="ECO:0007669"/>
    <property type="project" value="TreeGrafter"/>
</dbReference>
<dbReference type="SUPFAM" id="SSF51905">
    <property type="entry name" value="FAD/NAD(P)-binding domain"/>
    <property type="match status" value="1"/>
</dbReference>
<feature type="domain" description="Rieske" evidence="11">
    <location>
        <begin position="298"/>
        <end position="393"/>
    </location>
</feature>
<feature type="compositionally biased region" description="Basic and acidic residues" evidence="10">
    <location>
        <begin position="174"/>
        <end position="192"/>
    </location>
</feature>
<gene>
    <name evidence="12" type="ORF">FSP39_020165</name>
</gene>
<protein>
    <recommendedName>
        <fullName evidence="11">Rieske domain-containing protein</fullName>
    </recommendedName>
</protein>
<keyword evidence="9" id="KW-0411">Iron-sulfur</keyword>
<dbReference type="Pfam" id="PF00355">
    <property type="entry name" value="Rieske"/>
    <property type="match status" value="1"/>
</dbReference>
<proteinExistence type="inferred from homology"/>
<dbReference type="PRINTS" id="PR00469">
    <property type="entry name" value="PNDRDTASEII"/>
</dbReference>
<dbReference type="PANTHER" id="PTHR43557">
    <property type="entry name" value="APOPTOSIS-INDUCING FACTOR 1"/>
    <property type="match status" value="1"/>
</dbReference>
<evidence type="ECO:0000259" key="11">
    <source>
        <dbReference type="PROSITE" id="PS51296"/>
    </source>
</evidence>
<keyword evidence="13" id="KW-1185">Reference proteome</keyword>
<comment type="caution">
    <text evidence="12">The sequence shown here is derived from an EMBL/GenBank/DDBJ whole genome shotgun (WGS) entry which is preliminary data.</text>
</comment>
<dbReference type="AlphaFoldDB" id="A0AA88XGE8"/>
<dbReference type="FunFam" id="2.102.10.10:FF:000003">
    <property type="entry name" value="apoptosis-inducing factor 3 isoform X2"/>
    <property type="match status" value="1"/>
</dbReference>
<dbReference type="PRINTS" id="PR00368">
    <property type="entry name" value="FADPNR"/>
</dbReference>
<keyword evidence="5" id="KW-0479">Metal-binding</keyword>
<keyword evidence="6" id="KW-0274">FAD</keyword>
<dbReference type="InterPro" id="IPR017941">
    <property type="entry name" value="Rieske_2Fe-2S"/>
</dbReference>
<evidence type="ECO:0000256" key="9">
    <source>
        <dbReference type="ARBA" id="ARBA00023014"/>
    </source>
</evidence>
<dbReference type="EMBL" id="VSWD01000013">
    <property type="protein sequence ID" value="KAK3084850.1"/>
    <property type="molecule type" value="Genomic_DNA"/>
</dbReference>
<dbReference type="InterPro" id="IPR036922">
    <property type="entry name" value="Rieske_2Fe-2S_sf"/>
</dbReference>
<keyword evidence="8" id="KW-0408">Iron</keyword>
<dbReference type="Gene3D" id="2.102.10.10">
    <property type="entry name" value="Rieske [2Fe-2S] iron-sulphur domain"/>
    <property type="match status" value="1"/>
</dbReference>
<organism evidence="12 13">
    <name type="scientific">Pinctada imbricata</name>
    <name type="common">Atlantic pearl-oyster</name>
    <name type="synonym">Pinctada martensii</name>
    <dbReference type="NCBI Taxonomy" id="66713"/>
    <lineage>
        <taxon>Eukaryota</taxon>
        <taxon>Metazoa</taxon>
        <taxon>Spiralia</taxon>
        <taxon>Lophotrochozoa</taxon>
        <taxon>Mollusca</taxon>
        <taxon>Bivalvia</taxon>
        <taxon>Autobranchia</taxon>
        <taxon>Pteriomorphia</taxon>
        <taxon>Pterioida</taxon>
        <taxon>Pterioidea</taxon>
        <taxon>Pteriidae</taxon>
        <taxon>Pinctada</taxon>
    </lineage>
</organism>
<feature type="compositionally biased region" description="Basic and acidic residues" evidence="10">
    <location>
        <begin position="79"/>
        <end position="127"/>
    </location>
</feature>
<reference evidence="12" key="1">
    <citation type="submission" date="2019-08" db="EMBL/GenBank/DDBJ databases">
        <title>The improved chromosome-level genome for the pearl oyster Pinctada fucata martensii using PacBio sequencing and Hi-C.</title>
        <authorList>
            <person name="Zheng Z."/>
        </authorList>
    </citation>
    <scope>NUCLEOTIDE SEQUENCE</scope>
    <source>
        <strain evidence="12">ZZ-2019</strain>
        <tissue evidence="12">Adductor muscle</tissue>
    </source>
</reference>
<dbReference type="InterPro" id="IPR036188">
    <property type="entry name" value="FAD/NAD-bd_sf"/>
</dbReference>
<dbReference type="GO" id="GO:0046872">
    <property type="term" value="F:metal ion binding"/>
    <property type="evidence" value="ECO:0007669"/>
    <property type="project" value="UniProtKB-KW"/>
</dbReference>
<comment type="cofactor">
    <cofactor evidence="1">
        <name>FAD</name>
        <dbReference type="ChEBI" id="CHEBI:57692"/>
    </cofactor>
</comment>
<evidence type="ECO:0000313" key="13">
    <source>
        <dbReference type="Proteomes" id="UP001186944"/>
    </source>
</evidence>
<evidence type="ECO:0000256" key="2">
    <source>
        <dbReference type="ARBA" id="ARBA00006442"/>
    </source>
</evidence>
<keyword evidence="3" id="KW-0285">Flavoprotein</keyword>
<dbReference type="Gene3D" id="3.50.50.60">
    <property type="entry name" value="FAD/NAD(P)-binding domain"/>
    <property type="match status" value="2"/>
</dbReference>
<dbReference type="SUPFAM" id="SSF50022">
    <property type="entry name" value="ISP domain"/>
    <property type="match status" value="1"/>
</dbReference>
<comment type="similarity">
    <text evidence="2">Belongs to the FAD-dependent oxidoreductase family.</text>
</comment>
<feature type="region of interest" description="Disordered" evidence="10">
    <location>
        <begin position="27"/>
        <end position="242"/>
    </location>
</feature>
<evidence type="ECO:0000256" key="7">
    <source>
        <dbReference type="ARBA" id="ARBA00023002"/>
    </source>
</evidence>
<dbReference type="Pfam" id="PF07992">
    <property type="entry name" value="Pyr_redox_2"/>
    <property type="match status" value="1"/>
</dbReference>
<dbReference type="Proteomes" id="UP001186944">
    <property type="component" value="Unassembled WGS sequence"/>
</dbReference>
<dbReference type="GO" id="GO:0005737">
    <property type="term" value="C:cytoplasm"/>
    <property type="evidence" value="ECO:0007669"/>
    <property type="project" value="TreeGrafter"/>
</dbReference>
<feature type="compositionally biased region" description="Polar residues" evidence="10">
    <location>
        <begin position="160"/>
        <end position="173"/>
    </location>
</feature>
<dbReference type="SUPFAM" id="SSF55424">
    <property type="entry name" value="FAD/NAD-linked reductases, dimerisation (C-terminal) domain"/>
    <property type="match status" value="1"/>
</dbReference>
<evidence type="ECO:0000256" key="1">
    <source>
        <dbReference type="ARBA" id="ARBA00001974"/>
    </source>
</evidence>
<evidence type="ECO:0000256" key="3">
    <source>
        <dbReference type="ARBA" id="ARBA00022630"/>
    </source>
</evidence>
<evidence type="ECO:0000256" key="4">
    <source>
        <dbReference type="ARBA" id="ARBA00022714"/>
    </source>
</evidence>
<name>A0AA88XGE8_PINIB</name>
<sequence>MRFRFYKVQQFIKPTPIYEGVDMMKGRGRRREGRKEWEGEGWGKGRRVGRRVRGAEGKVSKRNSQIPVGEETYPASNGVKDHTGDYKHQGGDSVIIKEEKIVPPDKLDTETEHREQVNGEERSKHLPESQGKFTSENTEEDQVQDDTVLGSVLPEAEENTPYTENIDTNTSQRTESEECNFEKEDISEKGNSEDIGSESSSSVKVEEQIDLVRTEDSKEDSVGLTEDRPSEDLEKNTEDISAAEDINETLEELNLEQSTEDLSQDPTGFTSPLVEDFGGHIEDKEEEESENMADMVEAEVCGVEDMKDGDMREVDIGEGKALLVRDGQEYYAVGAKCTHYGAPLSKGVLGNGRVRCPWHGACFNVKTGDIEDFPGLDSIPKFEVSIANGKVKVKAAKSALANHKRVRQMCQGSGGDNSVLIVGGGAASMACSETLRQEGFQGKITIATMEKNKPYDRPKLSKAMDVSVDSIALRNDEFYNKYNINVLTEKEATSVNTDTKTVSFKDGTSETYNSLVVATGGRPRVLPIPGVDLKNVCQLRTPADANFIAENAKGKNVVIIGSSFIGMEVAAFLVDKACSVSVIVRGLAPFQNIFGLELGSVLKKMHEEKGIKFYFESGIKEFVGTDGSVTEAVLSTDVRLPADLCILGVGVVPATDFLKGSGINMTDRGFIPVDKEMKTDKPGVYAAGDIVEFPLFTVGDKNVNIQHWQMAHKHGHTAALSILGKPEQIKSVPFFWTVQYGKSIRYTGYGPGYDDVVVHGDLDALKFVAYYTKGEEVVAVASLNFDPIVAQAAEYMYSGKTISKKEVQESPDAWTSKL</sequence>
<evidence type="ECO:0000256" key="10">
    <source>
        <dbReference type="SAM" id="MobiDB-lite"/>
    </source>
</evidence>
<keyword evidence="4" id="KW-0001">2Fe-2S</keyword>
<dbReference type="InterPro" id="IPR028202">
    <property type="entry name" value="Reductase_C"/>
</dbReference>
<evidence type="ECO:0000313" key="12">
    <source>
        <dbReference type="EMBL" id="KAK3084850.1"/>
    </source>
</evidence>
<dbReference type="InterPro" id="IPR016156">
    <property type="entry name" value="FAD/NAD-linked_Rdtase_dimer_sf"/>
</dbReference>
<evidence type="ECO:0000256" key="5">
    <source>
        <dbReference type="ARBA" id="ARBA00022723"/>
    </source>
</evidence>
<evidence type="ECO:0000256" key="8">
    <source>
        <dbReference type="ARBA" id="ARBA00023004"/>
    </source>
</evidence>
<dbReference type="GO" id="GO:0051537">
    <property type="term" value="F:2 iron, 2 sulfur cluster binding"/>
    <property type="evidence" value="ECO:0007669"/>
    <property type="project" value="UniProtKB-KW"/>
</dbReference>